<dbReference type="Proteomes" id="UP000199592">
    <property type="component" value="Unassembled WGS sequence"/>
</dbReference>
<name>A0A1H2VUW3_9FLAO</name>
<sequence length="164" mass="18256">MFKKILFTLPLLFLFTACKNDDGNQLTNCSLVDCLVGVDIIYLLFLNADSEEDLLANGAIDPNLISIINEESDQVTFTIEEFSGMGIYLAIPVATNSYGQKHFTIDFNEGESFTINFETSFSEGGECCGPYTILEQYAIDNYSYELMESSPLPAFSTVYIPNLN</sequence>
<proteinExistence type="predicted"/>
<keyword evidence="2" id="KW-1185">Reference proteome</keyword>
<evidence type="ECO:0000313" key="1">
    <source>
        <dbReference type="EMBL" id="SDW72135.1"/>
    </source>
</evidence>
<dbReference type="AlphaFoldDB" id="A0A1H2VUW3"/>
<accession>A0A1H2VUW3</accession>
<dbReference type="PROSITE" id="PS51257">
    <property type="entry name" value="PROKAR_LIPOPROTEIN"/>
    <property type="match status" value="1"/>
</dbReference>
<evidence type="ECO:0008006" key="3">
    <source>
        <dbReference type="Google" id="ProtNLM"/>
    </source>
</evidence>
<organism evidence="1 2">
    <name type="scientific">Flagellimonas zhangzhouensis</name>
    <dbReference type="NCBI Taxonomy" id="1073328"/>
    <lineage>
        <taxon>Bacteria</taxon>
        <taxon>Pseudomonadati</taxon>
        <taxon>Bacteroidota</taxon>
        <taxon>Flavobacteriia</taxon>
        <taxon>Flavobacteriales</taxon>
        <taxon>Flavobacteriaceae</taxon>
        <taxon>Flagellimonas</taxon>
    </lineage>
</organism>
<gene>
    <name evidence="1" type="ORF">SAMN04487892_2235</name>
</gene>
<dbReference type="EMBL" id="FNMY01000002">
    <property type="protein sequence ID" value="SDW72135.1"/>
    <property type="molecule type" value="Genomic_DNA"/>
</dbReference>
<reference evidence="2" key="1">
    <citation type="submission" date="2016-10" db="EMBL/GenBank/DDBJ databases">
        <authorList>
            <person name="Varghese N."/>
            <person name="Submissions S."/>
        </authorList>
    </citation>
    <scope>NUCLEOTIDE SEQUENCE [LARGE SCALE GENOMIC DNA]</scope>
    <source>
        <strain evidence="2">DSM 25030</strain>
    </source>
</reference>
<protein>
    <recommendedName>
        <fullName evidence="3">Lipoprotein</fullName>
    </recommendedName>
</protein>
<dbReference type="STRING" id="1073328.SAMN05216294_0057"/>
<evidence type="ECO:0000313" key="2">
    <source>
        <dbReference type="Proteomes" id="UP000199592"/>
    </source>
</evidence>